<dbReference type="GO" id="GO:0098703">
    <property type="term" value="P:calcium ion import across plasma membrane"/>
    <property type="evidence" value="ECO:0007669"/>
    <property type="project" value="TreeGrafter"/>
</dbReference>
<dbReference type="VEuPathDB" id="FungiDB:RhiirFUN_016742"/>
<feature type="transmembrane region" description="Helical" evidence="6">
    <location>
        <begin position="680"/>
        <end position="713"/>
    </location>
</feature>
<evidence type="ECO:0000256" key="6">
    <source>
        <dbReference type="SAM" id="Phobius"/>
    </source>
</evidence>
<dbReference type="AlphaFoldDB" id="A0A2N0SCG7"/>
<dbReference type="Gene3D" id="2.130.10.10">
    <property type="entry name" value="YVTN repeat-like/Quinoprotein amine dehydrogenase"/>
    <property type="match status" value="1"/>
</dbReference>
<feature type="transmembrane region" description="Helical" evidence="6">
    <location>
        <begin position="888"/>
        <end position="907"/>
    </location>
</feature>
<feature type="transmembrane region" description="Helical" evidence="6">
    <location>
        <begin position="992"/>
        <end position="1015"/>
    </location>
</feature>
<dbReference type="SUPFAM" id="SSF69322">
    <property type="entry name" value="Tricorn protease domain 2"/>
    <property type="match status" value="1"/>
</dbReference>
<dbReference type="Proteomes" id="UP000232688">
    <property type="component" value="Unassembled WGS sequence"/>
</dbReference>
<dbReference type="PANTHER" id="PTHR10582:SF2">
    <property type="entry name" value="INACTIVE"/>
    <property type="match status" value="1"/>
</dbReference>
<comment type="caution">
    <text evidence="8">The sequence shown here is derived from an EMBL/GenBank/DDBJ whole genome shotgun (WGS) entry which is preliminary data.</text>
</comment>
<dbReference type="PANTHER" id="PTHR10582">
    <property type="entry name" value="TRANSIENT RECEPTOR POTENTIAL ION CHANNEL PROTEIN"/>
    <property type="match status" value="1"/>
</dbReference>
<evidence type="ECO:0000256" key="5">
    <source>
        <dbReference type="ARBA" id="ARBA00023136"/>
    </source>
</evidence>
<dbReference type="InterPro" id="IPR024862">
    <property type="entry name" value="TRPV"/>
</dbReference>
<evidence type="ECO:0000259" key="7">
    <source>
        <dbReference type="Pfam" id="PF00520"/>
    </source>
</evidence>
<dbReference type="InterPro" id="IPR005821">
    <property type="entry name" value="Ion_trans_dom"/>
</dbReference>
<evidence type="ECO:0000313" key="8">
    <source>
        <dbReference type="EMBL" id="PKC73251.1"/>
    </source>
</evidence>
<evidence type="ECO:0000256" key="4">
    <source>
        <dbReference type="ARBA" id="ARBA00022989"/>
    </source>
</evidence>
<reference evidence="8 9" key="2">
    <citation type="submission" date="2017-10" db="EMBL/GenBank/DDBJ databases">
        <title>Genome analyses suggest a sexual origin of heterokaryosis in a supposedly ancient asexual fungus.</title>
        <authorList>
            <person name="Corradi N."/>
            <person name="Sedzielewska K."/>
            <person name="Noel J."/>
            <person name="Charron P."/>
            <person name="Farinelli L."/>
            <person name="Marton T."/>
            <person name="Kruger M."/>
            <person name="Pelin A."/>
            <person name="Brachmann A."/>
            <person name="Corradi N."/>
        </authorList>
    </citation>
    <scope>NUCLEOTIDE SEQUENCE [LARGE SCALE GENOMIC DNA]</scope>
    <source>
        <strain evidence="8 9">A1</strain>
    </source>
</reference>
<evidence type="ECO:0000256" key="2">
    <source>
        <dbReference type="ARBA" id="ARBA00022692"/>
    </source>
</evidence>
<gene>
    <name evidence="8" type="ORF">RhiirA1_389068</name>
</gene>
<accession>A0A2N0SCG7</accession>
<dbReference type="GO" id="GO:0005886">
    <property type="term" value="C:plasma membrane"/>
    <property type="evidence" value="ECO:0007669"/>
    <property type="project" value="TreeGrafter"/>
</dbReference>
<keyword evidence="5 6" id="KW-0472">Membrane</keyword>
<feature type="domain" description="Ion transport" evidence="7">
    <location>
        <begin position="806"/>
        <end position="1026"/>
    </location>
</feature>
<dbReference type="VEuPathDB" id="FungiDB:RhiirA1_389068"/>
<comment type="subcellular location">
    <subcellularLocation>
        <location evidence="1">Membrane</location>
        <topology evidence="1">Multi-pass membrane protein</topology>
    </subcellularLocation>
</comment>
<keyword evidence="3" id="KW-0677">Repeat</keyword>
<keyword evidence="4 6" id="KW-1133">Transmembrane helix</keyword>
<feature type="transmembrane region" description="Helical" evidence="6">
    <location>
        <begin position="788"/>
        <end position="811"/>
    </location>
</feature>
<feature type="transmembrane region" description="Helical" evidence="6">
    <location>
        <begin position="720"/>
        <end position="737"/>
    </location>
</feature>
<feature type="transmembrane region" description="Helical" evidence="6">
    <location>
        <begin position="823"/>
        <end position="843"/>
    </location>
</feature>
<dbReference type="VEuPathDB" id="FungiDB:FUN_011709"/>
<dbReference type="EMBL" id="LLXH01000092">
    <property type="protein sequence ID" value="PKC73251.1"/>
    <property type="molecule type" value="Genomic_DNA"/>
</dbReference>
<dbReference type="GO" id="GO:0005216">
    <property type="term" value="F:monoatomic ion channel activity"/>
    <property type="evidence" value="ECO:0007669"/>
    <property type="project" value="InterPro"/>
</dbReference>
<sequence length="1128" mass="134292">MNNNTIKIEIENSIDKTESDDKSDDNIEKIDFVNIDNPHNGERITEMEMSPNEKYLVTYSEDDHSIFGWSIEDEGPPKPKFFDKLNFEDCKSLHQIIISDDKKLAYFNNYEYLEIYDINRKQKIKLDCGDNYNCHCYTFNLEGDFILHEAKDNIIYIYSTQTTKNNKWNCKRMYKIPVDFNIINISKYNKLYLFSNNSIFEHNLITKKSLRIIKNDEKIKSISYSKKIRISSNKELIYVKINNKVVVYSIKFEIPFASLDINNDTQLHNFICRTRLISLLIPLLSGSIIEELWQIKSLPDKIRTTTKYVFGIQGGHILKIKHEDILAKMDLKFEIPKIPDEIIDHCWYFDNKNPNKTIEDWYFEDAFKTSKETYKTNDFSNIHFINAYMEIIHALFQDMDYIKNEVTLGQKLIAWNIKTDKEIIELNVCRVKTRKKDKTRYIIYNLICKRVENINADQYIFGIKALNNNDIILLTTKGLFIYHFNENSKSISLNYYYYMKINISHDSNREISNKDDIINQLKNYKNKFLESTLPLSDYHSLKHYDKWVSYIKDDKERLLKYGVELLTFAIEEHNLDLIEDIYKKCMNYFEKDLKNNRMFLSIIASTMPLLNKYYPDYISRYSSETTMITDSSFYNIEYTNNNNLHLHSYFQYPQIINLTRSIWWCKYRTLMSEFGDNYKIMYLMLITIQILIILPFLFIYIAILCILLIYYYIIKVKEEIFNYTMTTPTIIFMNPYIKFVNYPQEYNWFWELIKPKSSPFVETISKDIYKTWNGEALINFKWNNYGKYYYTLIWIGYMAFLGCFTIAATISQQYISDDTQNRLLIASIILGFIHLSFEIRQFIYDPIKWIHNFWNIFDLKFLLFFRVFESFGIYFAIMISVGKQIASFLVVLFIIIISFAHTFYILLSPKFDFSFKNNTNNDDPNNPWNIASAYYQVFEGGTVNRSQYMIQLPDGNTNMFVDFGTALFAMYLFLTGDSSALSKWTYKDNPSLVILIVLFSLLIVVYLMNLLIGLLNNAIEKDNNKTSYLVQKAEILAEIELLYLLPHQRRWHTWFPEVIYYYADADKVRQEIKEMLSKGEWNTDEFCELKQDLLNQLKIHHNPVDETTLKNILEEIRDLRSRLPPVES</sequence>
<keyword evidence="2 6" id="KW-0812">Transmembrane</keyword>
<evidence type="ECO:0000256" key="3">
    <source>
        <dbReference type="ARBA" id="ARBA00022737"/>
    </source>
</evidence>
<proteinExistence type="predicted"/>
<reference evidence="8 9" key="1">
    <citation type="submission" date="2017-10" db="EMBL/GenBank/DDBJ databases">
        <title>Extensive intraspecific genome diversity in a model arbuscular mycorrhizal fungus.</title>
        <authorList>
            <person name="Chen E.C.H."/>
            <person name="Morin E."/>
            <person name="Baudet D."/>
            <person name="Noel J."/>
            <person name="Ndikumana S."/>
            <person name="Charron P."/>
            <person name="St-Onge C."/>
            <person name="Giorgi J."/>
            <person name="Grigoriev I.V."/>
            <person name="Roux C."/>
            <person name="Martin F.M."/>
            <person name="Corradi N."/>
        </authorList>
    </citation>
    <scope>NUCLEOTIDE SEQUENCE [LARGE SCALE GENOMIC DNA]</scope>
    <source>
        <strain evidence="8 9">A1</strain>
    </source>
</reference>
<feature type="transmembrane region" description="Helical" evidence="6">
    <location>
        <begin position="863"/>
        <end position="881"/>
    </location>
</feature>
<evidence type="ECO:0000256" key="1">
    <source>
        <dbReference type="ARBA" id="ARBA00004141"/>
    </source>
</evidence>
<evidence type="ECO:0000313" key="9">
    <source>
        <dbReference type="Proteomes" id="UP000232688"/>
    </source>
</evidence>
<dbReference type="InterPro" id="IPR015943">
    <property type="entry name" value="WD40/YVTN_repeat-like_dom_sf"/>
</dbReference>
<protein>
    <recommendedName>
        <fullName evidence="7">Ion transport domain-containing protein</fullName>
    </recommendedName>
</protein>
<dbReference type="Pfam" id="PF00520">
    <property type="entry name" value="Ion_trans"/>
    <property type="match status" value="1"/>
</dbReference>
<organism evidence="8 9">
    <name type="scientific">Rhizophagus irregularis</name>
    <dbReference type="NCBI Taxonomy" id="588596"/>
    <lineage>
        <taxon>Eukaryota</taxon>
        <taxon>Fungi</taxon>
        <taxon>Fungi incertae sedis</taxon>
        <taxon>Mucoromycota</taxon>
        <taxon>Glomeromycotina</taxon>
        <taxon>Glomeromycetes</taxon>
        <taxon>Glomerales</taxon>
        <taxon>Glomeraceae</taxon>
        <taxon>Rhizophagus</taxon>
    </lineage>
</organism>
<dbReference type="Gene3D" id="1.10.287.70">
    <property type="match status" value="1"/>
</dbReference>
<name>A0A2N0SCG7_9GLOM</name>